<dbReference type="EMBL" id="VYQF01000001">
    <property type="protein sequence ID" value="KAA9041753.1"/>
    <property type="molecule type" value="Genomic_DNA"/>
</dbReference>
<evidence type="ECO:0000256" key="1">
    <source>
        <dbReference type="SAM" id="SignalP"/>
    </source>
</evidence>
<name>A0A5J5IN42_9BACT</name>
<comment type="caution">
    <text evidence="2">The sequence shown here is derived from an EMBL/GenBank/DDBJ whole genome shotgun (WGS) entry which is preliminary data.</text>
</comment>
<dbReference type="RefSeq" id="WP_150413873.1">
    <property type="nucleotide sequence ID" value="NZ_VYQF01000001.1"/>
</dbReference>
<organism evidence="2 3">
    <name type="scientific">Ginsengibacter hankyongi</name>
    <dbReference type="NCBI Taxonomy" id="2607284"/>
    <lineage>
        <taxon>Bacteria</taxon>
        <taxon>Pseudomonadati</taxon>
        <taxon>Bacteroidota</taxon>
        <taxon>Chitinophagia</taxon>
        <taxon>Chitinophagales</taxon>
        <taxon>Chitinophagaceae</taxon>
        <taxon>Ginsengibacter</taxon>
    </lineage>
</organism>
<accession>A0A5J5IN42</accession>
<sequence>MRLKKFLIASTVVFFAIGFASCKKDNNSNTSADTTTETKMQADDQAFFSNETDIATNDVNASIDINGGSYNQTPAGINSPILSLPCDATITVDTTSNPRTITINYNGNNCNLTRKRTGSVVVSFAPAFKWGTAQAQLTVKFVNFKVIRNVDGKSIVINGTRTITNVSGGLLKNLATLDSIEHKIDDTNMSITFDNGAQRTWETHFTRVFTYNNGIVISTTGNISGKNRFNDDFSCTILHPLVIEQGCDFRLVSGQAEHTGPKVNATITFGLDTNGNPVNSCPLLFYLKVAFTGSNGNTLSYLLPY</sequence>
<evidence type="ECO:0000313" key="3">
    <source>
        <dbReference type="Proteomes" id="UP000326903"/>
    </source>
</evidence>
<feature type="chain" id="PRO_5023850199" description="Lipoprotein" evidence="1">
    <location>
        <begin position="21"/>
        <end position="305"/>
    </location>
</feature>
<dbReference type="Proteomes" id="UP000326903">
    <property type="component" value="Unassembled WGS sequence"/>
</dbReference>
<evidence type="ECO:0008006" key="4">
    <source>
        <dbReference type="Google" id="ProtNLM"/>
    </source>
</evidence>
<dbReference type="PROSITE" id="PS51257">
    <property type="entry name" value="PROKAR_LIPOPROTEIN"/>
    <property type="match status" value="1"/>
</dbReference>
<keyword evidence="3" id="KW-1185">Reference proteome</keyword>
<keyword evidence="1" id="KW-0732">Signal</keyword>
<feature type="signal peptide" evidence="1">
    <location>
        <begin position="1"/>
        <end position="20"/>
    </location>
</feature>
<dbReference type="AlphaFoldDB" id="A0A5J5IN42"/>
<reference evidence="2 3" key="1">
    <citation type="submission" date="2019-09" db="EMBL/GenBank/DDBJ databases">
        <title>Draft genome sequence of Ginsengibacter sp. BR5-29.</title>
        <authorList>
            <person name="Im W.-T."/>
        </authorList>
    </citation>
    <scope>NUCLEOTIDE SEQUENCE [LARGE SCALE GENOMIC DNA]</scope>
    <source>
        <strain evidence="2 3">BR5-29</strain>
    </source>
</reference>
<evidence type="ECO:0000313" key="2">
    <source>
        <dbReference type="EMBL" id="KAA9041753.1"/>
    </source>
</evidence>
<protein>
    <recommendedName>
        <fullName evidence="4">Lipoprotein</fullName>
    </recommendedName>
</protein>
<proteinExistence type="predicted"/>
<gene>
    <name evidence="2" type="ORF">FW778_06975</name>
</gene>